<feature type="transmembrane region" description="Helical" evidence="16">
    <location>
        <begin position="223"/>
        <end position="246"/>
    </location>
</feature>
<keyword evidence="5 16" id="KW-0597">Phosphoprotein</keyword>
<dbReference type="NCBIfam" id="TIGR01497">
    <property type="entry name" value="kdpB"/>
    <property type="match status" value="1"/>
</dbReference>
<dbReference type="EMBL" id="JXYS01000086">
    <property type="protein sequence ID" value="KJF16372.1"/>
    <property type="molecule type" value="Genomic_DNA"/>
</dbReference>
<comment type="subunit">
    <text evidence="16">The system is composed of three essential subunits: KdpA, KdpB and KdpC.</text>
</comment>
<dbReference type="InterPro" id="IPR044492">
    <property type="entry name" value="P_typ_ATPase_HD_dom"/>
</dbReference>
<dbReference type="GO" id="GO:0005886">
    <property type="term" value="C:plasma membrane"/>
    <property type="evidence" value="ECO:0007669"/>
    <property type="project" value="UniProtKB-SubCell"/>
</dbReference>
<feature type="binding site" evidence="16">
    <location>
        <position position="352"/>
    </location>
    <ligand>
        <name>ATP</name>
        <dbReference type="ChEBI" id="CHEBI:30616"/>
    </ligand>
</feature>
<evidence type="ECO:0000256" key="16">
    <source>
        <dbReference type="HAMAP-Rule" id="MF_00285"/>
    </source>
</evidence>
<keyword evidence="9 16" id="KW-0067">ATP-binding</keyword>
<dbReference type="PROSITE" id="PS00154">
    <property type="entry name" value="ATPASE_E1_E2"/>
    <property type="match status" value="1"/>
</dbReference>
<dbReference type="Gene3D" id="2.70.150.10">
    <property type="entry name" value="Calcium-transporting ATPase, cytoplasmic transduction domain A"/>
    <property type="match status" value="1"/>
</dbReference>
<keyword evidence="18" id="KW-0378">Hydrolase</keyword>
<dbReference type="PANTHER" id="PTHR43743">
    <property type="entry name" value="POTASSIUM-TRANSPORTING ATPASE ATP-BINDING SUBUNIT"/>
    <property type="match status" value="1"/>
</dbReference>
<evidence type="ECO:0000256" key="10">
    <source>
        <dbReference type="ARBA" id="ARBA00022842"/>
    </source>
</evidence>
<dbReference type="InterPro" id="IPR023298">
    <property type="entry name" value="ATPase_P-typ_TM_dom_sf"/>
</dbReference>
<comment type="similarity">
    <text evidence="16">Belongs to the cation transport ATPase (P-type) (TC 3.A.3) family. Type IA subfamily.</text>
</comment>
<dbReference type="SFLD" id="SFLDS00003">
    <property type="entry name" value="Haloacid_Dehalogenase"/>
    <property type="match status" value="1"/>
</dbReference>
<dbReference type="SUPFAM" id="SSF56784">
    <property type="entry name" value="HAD-like"/>
    <property type="match status" value="1"/>
</dbReference>
<evidence type="ECO:0000256" key="12">
    <source>
        <dbReference type="ARBA" id="ARBA00022967"/>
    </source>
</evidence>
<keyword evidence="12 16" id="KW-1278">Translocase</keyword>
<evidence type="ECO:0000313" key="19">
    <source>
        <dbReference type="Proteomes" id="UP000032360"/>
    </source>
</evidence>
<evidence type="ECO:0000256" key="1">
    <source>
        <dbReference type="ARBA" id="ARBA00004651"/>
    </source>
</evidence>
<evidence type="ECO:0000256" key="7">
    <source>
        <dbReference type="ARBA" id="ARBA00022723"/>
    </source>
</evidence>
<dbReference type="Pfam" id="PF00702">
    <property type="entry name" value="Hydrolase"/>
    <property type="match status" value="1"/>
</dbReference>
<comment type="subcellular location">
    <subcellularLocation>
        <location evidence="1 16">Cell membrane</location>
        <topology evidence="1 16">Multi-pass membrane protein</topology>
    </subcellularLocation>
</comment>
<feature type="domain" description="P-type ATPase A" evidence="17">
    <location>
        <begin position="110"/>
        <end position="212"/>
    </location>
</feature>
<feature type="binding site" evidence="16">
    <location>
        <position position="525"/>
    </location>
    <ligand>
        <name>Mg(2+)</name>
        <dbReference type="ChEBI" id="CHEBI:18420"/>
    </ligand>
</feature>
<comment type="function">
    <text evidence="16">Part of the high-affinity ATP-driven potassium transport (or Kdp) system, which catalyzes the hydrolysis of ATP coupled with the electrogenic transport of potassium into the cytoplasm. This subunit is responsible for energy coupling to the transport system and for the release of the potassium ions to the cytoplasm.</text>
</comment>
<feature type="binding site" evidence="16">
    <location>
        <position position="348"/>
    </location>
    <ligand>
        <name>ATP</name>
        <dbReference type="ChEBI" id="CHEBI:30616"/>
    </ligand>
</feature>
<dbReference type="EC" id="7.2.2.6" evidence="16"/>
<dbReference type="InterPro" id="IPR023299">
    <property type="entry name" value="ATPase_P-typ_cyto_dom_N"/>
</dbReference>
<feature type="binding site" evidence="16">
    <location>
        <position position="398"/>
    </location>
    <ligand>
        <name>ATP</name>
        <dbReference type="ChEBI" id="CHEBI:30616"/>
    </ligand>
</feature>
<dbReference type="SUPFAM" id="SSF81660">
    <property type="entry name" value="Metal cation-transporting ATPase, ATP-binding domain N"/>
    <property type="match status" value="1"/>
</dbReference>
<dbReference type="AlphaFoldDB" id="A0A0D8HF16"/>
<feature type="transmembrane region" description="Helical" evidence="16">
    <location>
        <begin position="48"/>
        <end position="65"/>
    </location>
</feature>
<dbReference type="SFLD" id="SFLDF00027">
    <property type="entry name" value="p-type_atpase"/>
    <property type="match status" value="1"/>
</dbReference>
<evidence type="ECO:0000256" key="4">
    <source>
        <dbReference type="ARBA" id="ARBA00022538"/>
    </source>
</evidence>
<evidence type="ECO:0000256" key="13">
    <source>
        <dbReference type="ARBA" id="ARBA00022989"/>
    </source>
</evidence>
<dbReference type="InterPro" id="IPR006391">
    <property type="entry name" value="P-type_ATPase_bsu_IA"/>
</dbReference>
<dbReference type="GO" id="GO:0005524">
    <property type="term" value="F:ATP binding"/>
    <property type="evidence" value="ECO:0007669"/>
    <property type="project" value="UniProtKB-UniRule"/>
</dbReference>
<evidence type="ECO:0000256" key="15">
    <source>
        <dbReference type="ARBA" id="ARBA00023136"/>
    </source>
</evidence>
<keyword evidence="10 16" id="KW-0460">Magnesium</keyword>
<keyword evidence="4 16" id="KW-0633">Potassium transport</keyword>
<evidence type="ECO:0000256" key="11">
    <source>
        <dbReference type="ARBA" id="ARBA00022958"/>
    </source>
</evidence>
<dbReference type="Gene3D" id="3.40.50.1000">
    <property type="entry name" value="HAD superfamily/HAD-like"/>
    <property type="match status" value="1"/>
</dbReference>
<keyword evidence="6 16" id="KW-0812">Transmembrane</keyword>
<keyword evidence="2 16" id="KW-0813">Transport</keyword>
<gene>
    <name evidence="16 18" type="primary">kdpB</name>
    <name evidence="18" type="ORF">AXFE_27760</name>
</gene>
<evidence type="ECO:0000256" key="8">
    <source>
        <dbReference type="ARBA" id="ARBA00022741"/>
    </source>
</evidence>
<accession>A0A0D8HF16</accession>
<dbReference type="InterPro" id="IPR001757">
    <property type="entry name" value="P_typ_ATPase"/>
</dbReference>
<dbReference type="InterPro" id="IPR023214">
    <property type="entry name" value="HAD_sf"/>
</dbReference>
<feature type="transmembrane region" description="Helical" evidence="16">
    <location>
        <begin position="71"/>
        <end position="89"/>
    </location>
</feature>
<dbReference type="Proteomes" id="UP000032360">
    <property type="component" value="Unassembled WGS sequence"/>
</dbReference>
<feature type="transmembrane region" description="Helical" evidence="16">
    <location>
        <begin position="590"/>
        <end position="613"/>
    </location>
</feature>
<keyword evidence="14 16" id="KW-0406">Ion transport</keyword>
<evidence type="ECO:0000256" key="3">
    <source>
        <dbReference type="ARBA" id="ARBA00022475"/>
    </source>
</evidence>
<dbReference type="GO" id="GO:0016887">
    <property type="term" value="F:ATP hydrolysis activity"/>
    <property type="evidence" value="ECO:0007669"/>
    <property type="project" value="InterPro"/>
</dbReference>
<evidence type="ECO:0000256" key="6">
    <source>
        <dbReference type="ARBA" id="ARBA00022692"/>
    </source>
</evidence>
<comment type="catalytic activity">
    <reaction evidence="16">
        <text>K(+)(out) + ATP + H2O = K(+)(in) + ADP + phosphate + H(+)</text>
        <dbReference type="Rhea" id="RHEA:16777"/>
        <dbReference type="ChEBI" id="CHEBI:15377"/>
        <dbReference type="ChEBI" id="CHEBI:15378"/>
        <dbReference type="ChEBI" id="CHEBI:29103"/>
        <dbReference type="ChEBI" id="CHEBI:30616"/>
        <dbReference type="ChEBI" id="CHEBI:43474"/>
        <dbReference type="ChEBI" id="CHEBI:456216"/>
        <dbReference type="EC" id="7.2.2.6"/>
    </reaction>
</comment>
<evidence type="ECO:0000256" key="5">
    <source>
        <dbReference type="ARBA" id="ARBA00022553"/>
    </source>
</evidence>
<dbReference type="PATRIC" id="fig|1280514.3.peg.3647"/>
<dbReference type="SFLD" id="SFLDG00002">
    <property type="entry name" value="C1.7:_P-type_atpase_like"/>
    <property type="match status" value="1"/>
</dbReference>
<dbReference type="Gene3D" id="3.40.1110.10">
    <property type="entry name" value="Calcium-transporting ATPase, cytoplasmic domain N"/>
    <property type="match status" value="1"/>
</dbReference>
<dbReference type="FunFam" id="2.70.150.10:FF:000033">
    <property type="entry name" value="Potassium-transporting ATPase ATP-binding subunit"/>
    <property type="match status" value="1"/>
</dbReference>
<dbReference type="Pfam" id="PF00122">
    <property type="entry name" value="E1-E2_ATPase"/>
    <property type="match status" value="1"/>
</dbReference>
<dbReference type="FunFam" id="3.40.1110.10:FF:000007">
    <property type="entry name" value="Potassium-transporting ATPase ATP-binding subunit"/>
    <property type="match status" value="1"/>
</dbReference>
<feature type="binding site" evidence="16">
    <location>
        <begin position="380"/>
        <end position="387"/>
    </location>
    <ligand>
        <name>ATP</name>
        <dbReference type="ChEBI" id="CHEBI:30616"/>
    </ligand>
</feature>
<keyword evidence="7 16" id="KW-0479">Metal-binding</keyword>
<dbReference type="InterPro" id="IPR008250">
    <property type="entry name" value="ATPase_P-typ_transduc_dom_A_sf"/>
</dbReference>
<dbReference type="PRINTS" id="PR00119">
    <property type="entry name" value="CATATPASE"/>
</dbReference>
<proteinExistence type="inferred from homology"/>
<dbReference type="RefSeq" id="WP_052606465.1">
    <property type="nucleotide sequence ID" value="NZ_JXYS01000086.1"/>
</dbReference>
<dbReference type="SUPFAM" id="SSF81665">
    <property type="entry name" value="Calcium ATPase, transmembrane domain M"/>
    <property type="match status" value="1"/>
</dbReference>
<feature type="binding site" evidence="16">
    <location>
        <position position="521"/>
    </location>
    <ligand>
        <name>Mg(2+)</name>
        <dbReference type="ChEBI" id="CHEBI:18420"/>
    </ligand>
</feature>
<dbReference type="PANTHER" id="PTHR43743:SF1">
    <property type="entry name" value="POTASSIUM-TRANSPORTING ATPASE ATP-BINDING SUBUNIT"/>
    <property type="match status" value="1"/>
</dbReference>
<feature type="transmembrane region" description="Helical" evidence="16">
    <location>
        <begin position="252"/>
        <end position="280"/>
    </location>
</feature>
<evidence type="ECO:0000256" key="2">
    <source>
        <dbReference type="ARBA" id="ARBA00022448"/>
    </source>
</evidence>
<keyword evidence="19" id="KW-1185">Reference proteome</keyword>
<evidence type="ECO:0000259" key="17">
    <source>
        <dbReference type="Pfam" id="PF00122"/>
    </source>
</evidence>
<protein>
    <recommendedName>
        <fullName evidence="16">Potassium-transporting ATPase ATP-binding subunit</fullName>
        <ecNumber evidence="16">7.2.2.6</ecNumber>
    </recommendedName>
    <alternativeName>
        <fullName evidence="16">ATP phosphohydrolase [potassium-transporting] B chain</fullName>
    </alternativeName>
    <alternativeName>
        <fullName evidence="16">Potassium-binding and translocating subunit B</fullName>
    </alternativeName>
    <alternativeName>
        <fullName evidence="16">Potassium-translocating ATPase B chain</fullName>
    </alternativeName>
</protein>
<dbReference type="GO" id="GO:0000287">
    <property type="term" value="F:magnesium ion binding"/>
    <property type="evidence" value="ECO:0007669"/>
    <property type="project" value="UniProtKB-UniRule"/>
</dbReference>
<reference evidence="18 19" key="1">
    <citation type="submission" date="2015-01" db="EMBL/GenBank/DDBJ databases">
        <title>Draft genome of the acidophilic iron oxidizer Acidithrix ferrooxidans strain Py-F3.</title>
        <authorList>
            <person name="Poehlein A."/>
            <person name="Eisen S."/>
            <person name="Schloemann M."/>
            <person name="Johnson B.D."/>
            <person name="Daniel R."/>
            <person name="Muehling M."/>
        </authorList>
    </citation>
    <scope>NUCLEOTIDE SEQUENCE [LARGE SCALE GENOMIC DNA]</scope>
    <source>
        <strain evidence="18 19">Py-F3</strain>
    </source>
</reference>
<feature type="active site" description="4-aspartylphosphate intermediate" evidence="16">
    <location>
        <position position="311"/>
    </location>
</feature>
<keyword evidence="11 16" id="KW-0630">Potassium</keyword>
<keyword evidence="8 16" id="KW-0547">Nucleotide-binding</keyword>
<comment type="caution">
    <text evidence="18">The sequence shown here is derived from an EMBL/GenBank/DDBJ whole genome shotgun (WGS) entry which is preliminary data.</text>
</comment>
<keyword evidence="13 16" id="KW-1133">Transmembrane helix</keyword>
<dbReference type="InterPro" id="IPR018303">
    <property type="entry name" value="ATPase_P-typ_P_site"/>
</dbReference>
<dbReference type="InterPro" id="IPR036412">
    <property type="entry name" value="HAD-like_sf"/>
</dbReference>
<keyword evidence="3 16" id="KW-1003">Cell membrane</keyword>
<evidence type="ECO:0000313" key="18">
    <source>
        <dbReference type="EMBL" id="KJF16372.1"/>
    </source>
</evidence>
<dbReference type="OrthoDB" id="9814270at2"/>
<feature type="transmembrane region" description="Helical" evidence="16">
    <location>
        <begin position="619"/>
        <end position="639"/>
    </location>
</feature>
<dbReference type="GO" id="GO:0008556">
    <property type="term" value="F:P-type potassium transmembrane transporter activity"/>
    <property type="evidence" value="ECO:0007669"/>
    <property type="project" value="UniProtKB-UniRule"/>
</dbReference>
<dbReference type="STRING" id="1280514.AXFE_27760"/>
<dbReference type="CDD" id="cd02078">
    <property type="entry name" value="P-type_ATPase_K"/>
    <property type="match status" value="1"/>
</dbReference>
<evidence type="ECO:0000256" key="14">
    <source>
        <dbReference type="ARBA" id="ARBA00023065"/>
    </source>
</evidence>
<organism evidence="18 19">
    <name type="scientific">Acidithrix ferrooxidans</name>
    <dbReference type="NCBI Taxonomy" id="1280514"/>
    <lineage>
        <taxon>Bacteria</taxon>
        <taxon>Bacillati</taxon>
        <taxon>Actinomycetota</taxon>
        <taxon>Acidimicrobiia</taxon>
        <taxon>Acidimicrobiales</taxon>
        <taxon>Acidimicrobiaceae</taxon>
        <taxon>Acidithrix</taxon>
    </lineage>
</organism>
<keyword evidence="15 16" id="KW-0472">Membrane</keyword>
<dbReference type="SUPFAM" id="SSF81653">
    <property type="entry name" value="Calcium ATPase, transduction domain A"/>
    <property type="match status" value="1"/>
</dbReference>
<dbReference type="InterPro" id="IPR059000">
    <property type="entry name" value="ATPase_P-type_domA"/>
</dbReference>
<dbReference type="NCBIfam" id="TIGR01494">
    <property type="entry name" value="ATPase_P-type"/>
    <property type="match status" value="2"/>
</dbReference>
<evidence type="ECO:0000256" key="9">
    <source>
        <dbReference type="ARBA" id="ARBA00022840"/>
    </source>
</evidence>
<sequence length="685" mass="72220">METTTKGPEASSKEKKTAGKGIIDKAILRDALKGAFTKLHPKVQVRNPVMFVVAVGTVISIYESIKSPSIFTISVTAWLALTVLFANFAEAVAEGRGKAQANTLRSMQTHTDARRIDDKGVETRVSTAELRRGDFVVCEAGDVIPSDGEIVEGVASVDESAITGESAPVIRESGGDRSAVTGGTLVLSDRIVVEITAEKGKTFLDRMISLVEGASRQKTPNEIALTILLAALTIIFIPVTVTLYSFASFGHATVSVVVLVALTVCLIPTTIGALLSAIGIAGMDRLVQKNVLATSGRAVEAAGDVSTLLLDKTGTITLGNRMAANFYPMDGVDEQELALAAQLSSLADSTPEGRSIVVLAKEKFGIRGQTMGDNHIFVPFSAYTRMSGVDIGDRMVRKGATEAVKAFAVSRGGTVTPQVDQLSDRVSSHGGTPLLVLDGNRILGVIELKDTVKDGIKERFAQLRAMGIRTVMITGDNPITAAAIAAEAGVDSFLAEATPERKMELIISEQAGGKLVAMTGDGTNDAPALAKADVGVAMNSGTNAAKEAGNMVDLDSNPTKLIDIVEIGKQLLITRGALTTFSIANDVAKYFAIIPALFVARFPGLKALNIMALHSPTSAVLSAVIFNAIIIIVLIPLALRGVRFKPASASHLLRRNVMIYGVGGLILPFIGIKLIDLILVFTRLY</sequence>
<name>A0A0D8HF16_9ACTN</name>
<dbReference type="HAMAP" id="MF_00285">
    <property type="entry name" value="KdpB"/>
    <property type="match status" value="1"/>
</dbReference>
<feature type="transmembrane region" description="Helical" evidence="16">
    <location>
        <begin position="659"/>
        <end position="681"/>
    </location>
</feature>